<evidence type="ECO:0000256" key="4">
    <source>
        <dbReference type="RuleBase" id="RU003494"/>
    </source>
</evidence>
<dbReference type="SFLD" id="SFLDS00019">
    <property type="entry name" value="Glutathione_Transferase_(cytos"/>
    <property type="match status" value="1"/>
</dbReference>
<dbReference type="InterPro" id="IPR040079">
    <property type="entry name" value="Glutathione_S-Trfase"/>
</dbReference>
<dbReference type="GO" id="GO:0006749">
    <property type="term" value="P:glutathione metabolic process"/>
    <property type="evidence" value="ECO:0007669"/>
    <property type="project" value="TreeGrafter"/>
</dbReference>
<dbReference type="GO" id="GO:0004364">
    <property type="term" value="F:glutathione transferase activity"/>
    <property type="evidence" value="ECO:0007669"/>
    <property type="project" value="UniProtKB-EC"/>
</dbReference>
<dbReference type="InterPro" id="IPR010987">
    <property type="entry name" value="Glutathione-S-Trfase_C-like"/>
</dbReference>
<dbReference type="PANTHER" id="PTHR43900">
    <property type="entry name" value="GLUTATHIONE S-TRANSFERASE RHO"/>
    <property type="match status" value="1"/>
</dbReference>
<dbReference type="GO" id="GO:0005737">
    <property type="term" value="C:cytoplasm"/>
    <property type="evidence" value="ECO:0007669"/>
    <property type="project" value="TreeGrafter"/>
</dbReference>
<evidence type="ECO:0000259" key="5">
    <source>
        <dbReference type="PROSITE" id="PS50404"/>
    </source>
</evidence>
<dbReference type="PROSITE" id="PS50404">
    <property type="entry name" value="GST_NTER"/>
    <property type="match status" value="1"/>
</dbReference>
<dbReference type="PANTHER" id="PTHR43900:SF3">
    <property type="entry name" value="GLUTATHIONE S-TRANSFERASE RHO"/>
    <property type="match status" value="1"/>
</dbReference>
<accession>A0A8H5CCE6</accession>
<organism evidence="7 8">
    <name type="scientific">Ephemerocybe angulata</name>
    <dbReference type="NCBI Taxonomy" id="980116"/>
    <lineage>
        <taxon>Eukaryota</taxon>
        <taxon>Fungi</taxon>
        <taxon>Dikarya</taxon>
        <taxon>Basidiomycota</taxon>
        <taxon>Agaricomycotina</taxon>
        <taxon>Agaricomycetes</taxon>
        <taxon>Agaricomycetidae</taxon>
        <taxon>Agaricales</taxon>
        <taxon>Agaricineae</taxon>
        <taxon>Psathyrellaceae</taxon>
        <taxon>Ephemerocybe</taxon>
    </lineage>
</organism>
<dbReference type="SFLD" id="SFLDG00358">
    <property type="entry name" value="Main_(cytGST)"/>
    <property type="match status" value="1"/>
</dbReference>
<dbReference type="AlphaFoldDB" id="A0A8H5CCE6"/>
<dbReference type="Pfam" id="PF02798">
    <property type="entry name" value="GST_N"/>
    <property type="match status" value="1"/>
</dbReference>
<evidence type="ECO:0000313" key="8">
    <source>
        <dbReference type="Proteomes" id="UP000541558"/>
    </source>
</evidence>
<keyword evidence="2" id="KW-0808">Transferase</keyword>
<dbReference type="SFLD" id="SFLDG01154">
    <property type="entry name" value="Main.5:_Phi-like"/>
    <property type="match status" value="1"/>
</dbReference>
<evidence type="ECO:0000259" key="6">
    <source>
        <dbReference type="PROSITE" id="PS50405"/>
    </source>
</evidence>
<dbReference type="EMBL" id="JAACJK010000009">
    <property type="protein sequence ID" value="KAF5339184.1"/>
    <property type="molecule type" value="Genomic_DNA"/>
</dbReference>
<dbReference type="CDD" id="cd03053">
    <property type="entry name" value="GST_N_Phi"/>
    <property type="match status" value="1"/>
</dbReference>
<comment type="similarity">
    <text evidence="4">Belongs to the GST superfamily.</text>
</comment>
<dbReference type="InterPro" id="IPR004045">
    <property type="entry name" value="Glutathione_S-Trfase_N"/>
</dbReference>
<dbReference type="SUPFAM" id="SSF47616">
    <property type="entry name" value="GST C-terminal domain-like"/>
    <property type="match status" value="1"/>
</dbReference>
<evidence type="ECO:0000256" key="2">
    <source>
        <dbReference type="ARBA" id="ARBA00022679"/>
    </source>
</evidence>
<dbReference type="InterPro" id="IPR036249">
    <property type="entry name" value="Thioredoxin-like_sf"/>
</dbReference>
<evidence type="ECO:0000256" key="1">
    <source>
        <dbReference type="ARBA" id="ARBA00012452"/>
    </source>
</evidence>
<dbReference type="OrthoDB" id="249703at2759"/>
<dbReference type="InterPro" id="IPR036282">
    <property type="entry name" value="Glutathione-S-Trfase_C_sf"/>
</dbReference>
<gene>
    <name evidence="7" type="ORF">D9611_011203</name>
</gene>
<dbReference type="Gene3D" id="1.20.1050.10">
    <property type="match status" value="1"/>
</dbReference>
<comment type="caution">
    <text evidence="7">The sequence shown here is derived from an EMBL/GenBank/DDBJ whole genome shotgun (WGS) entry which is preliminary data.</text>
</comment>
<name>A0A8H5CCE6_9AGAR</name>
<feature type="domain" description="GST C-terminal" evidence="6">
    <location>
        <begin position="89"/>
        <end position="214"/>
    </location>
</feature>
<dbReference type="InterPro" id="IPR004046">
    <property type="entry name" value="GST_C"/>
</dbReference>
<reference evidence="7 8" key="1">
    <citation type="journal article" date="2020" name="ISME J.">
        <title>Uncovering the hidden diversity of litter-decomposition mechanisms in mushroom-forming fungi.</title>
        <authorList>
            <person name="Floudas D."/>
            <person name="Bentzer J."/>
            <person name="Ahren D."/>
            <person name="Johansson T."/>
            <person name="Persson P."/>
            <person name="Tunlid A."/>
        </authorList>
    </citation>
    <scope>NUCLEOTIDE SEQUENCE [LARGE SCALE GENOMIC DNA]</scope>
    <source>
        <strain evidence="7 8">CBS 175.51</strain>
    </source>
</reference>
<sequence length="214" mass="24116">MVLTLYGLSFSTCTKRVATVMHEKQVPFKLVQVDYLKNEHKSPAFLEKQPFGQVPYLDDDGYIIYESRAICRYIAEKYADQGTALIPRDLKAKGLFEQAASVELSNFDYYATRAVFEVVYKPKLGLVPDSAVFDSLVATLEQKLDAYDRILSKQKYLSGDEVTLADLFHLPYAVSLPEAGVNAMEVRPNVARWLKDLTSRPSWQTIKDGISSTA</sequence>
<dbReference type="GO" id="GO:0043295">
    <property type="term" value="F:glutathione binding"/>
    <property type="evidence" value="ECO:0007669"/>
    <property type="project" value="TreeGrafter"/>
</dbReference>
<feature type="domain" description="GST N-terminal" evidence="5">
    <location>
        <begin position="1"/>
        <end position="82"/>
    </location>
</feature>
<dbReference type="Pfam" id="PF00043">
    <property type="entry name" value="GST_C"/>
    <property type="match status" value="1"/>
</dbReference>
<dbReference type="FunFam" id="3.40.30.10:FF:000016">
    <property type="entry name" value="Glutathione S-transferase F2"/>
    <property type="match status" value="1"/>
</dbReference>
<proteinExistence type="inferred from homology"/>
<evidence type="ECO:0000313" key="7">
    <source>
        <dbReference type="EMBL" id="KAF5339184.1"/>
    </source>
</evidence>
<evidence type="ECO:0000256" key="3">
    <source>
        <dbReference type="ARBA" id="ARBA00047960"/>
    </source>
</evidence>
<dbReference type="PROSITE" id="PS50405">
    <property type="entry name" value="GST_CTER"/>
    <property type="match status" value="1"/>
</dbReference>
<dbReference type="Proteomes" id="UP000541558">
    <property type="component" value="Unassembled WGS sequence"/>
</dbReference>
<protein>
    <recommendedName>
        <fullName evidence="1">glutathione transferase</fullName>
        <ecNumber evidence="1">2.5.1.18</ecNumber>
    </recommendedName>
</protein>
<dbReference type="Gene3D" id="3.40.30.10">
    <property type="entry name" value="Glutaredoxin"/>
    <property type="match status" value="1"/>
</dbReference>
<dbReference type="EC" id="2.5.1.18" evidence="1"/>
<comment type="catalytic activity">
    <reaction evidence="3">
        <text>RX + glutathione = an S-substituted glutathione + a halide anion + H(+)</text>
        <dbReference type="Rhea" id="RHEA:16437"/>
        <dbReference type="ChEBI" id="CHEBI:15378"/>
        <dbReference type="ChEBI" id="CHEBI:16042"/>
        <dbReference type="ChEBI" id="CHEBI:17792"/>
        <dbReference type="ChEBI" id="CHEBI:57925"/>
        <dbReference type="ChEBI" id="CHEBI:90779"/>
        <dbReference type="EC" id="2.5.1.18"/>
    </reaction>
</comment>
<dbReference type="SUPFAM" id="SSF52833">
    <property type="entry name" value="Thioredoxin-like"/>
    <property type="match status" value="1"/>
</dbReference>
<keyword evidence="8" id="KW-1185">Reference proteome</keyword>